<dbReference type="EMBL" id="CADEBC010000485">
    <property type="protein sequence ID" value="CAB3235281.1"/>
    <property type="molecule type" value="Genomic_DNA"/>
</dbReference>
<reference evidence="2 3" key="1">
    <citation type="submission" date="2020-04" db="EMBL/GenBank/DDBJ databases">
        <authorList>
            <person name="Wallbank WR R."/>
            <person name="Pardo Diaz C."/>
            <person name="Kozak K."/>
            <person name="Martin S."/>
            <person name="Jiggins C."/>
            <person name="Moest M."/>
            <person name="Warren A I."/>
            <person name="Byers J.R.P. K."/>
            <person name="Montejo-Kovacevich G."/>
            <person name="Yen C E."/>
        </authorList>
    </citation>
    <scope>NUCLEOTIDE SEQUENCE [LARGE SCALE GENOMIC DNA]</scope>
</reference>
<evidence type="ECO:0000256" key="1">
    <source>
        <dbReference type="SAM" id="MobiDB-lite"/>
    </source>
</evidence>
<accession>A0A8S0ZU74</accession>
<sequence>MCAASTRLGLVEKSRLRCTAADMRAARRALCAAGPRAGGRGRGACAGMPGRGRQTRRDGGPRQPLEERGAP</sequence>
<dbReference type="Proteomes" id="UP000494106">
    <property type="component" value="Unassembled WGS sequence"/>
</dbReference>
<evidence type="ECO:0000313" key="3">
    <source>
        <dbReference type="Proteomes" id="UP000494106"/>
    </source>
</evidence>
<feature type="region of interest" description="Disordered" evidence="1">
    <location>
        <begin position="35"/>
        <end position="71"/>
    </location>
</feature>
<organism evidence="2 3">
    <name type="scientific">Arctia plantaginis</name>
    <name type="common">Wood tiger moth</name>
    <name type="synonym">Phalaena plantaginis</name>
    <dbReference type="NCBI Taxonomy" id="874455"/>
    <lineage>
        <taxon>Eukaryota</taxon>
        <taxon>Metazoa</taxon>
        <taxon>Ecdysozoa</taxon>
        <taxon>Arthropoda</taxon>
        <taxon>Hexapoda</taxon>
        <taxon>Insecta</taxon>
        <taxon>Pterygota</taxon>
        <taxon>Neoptera</taxon>
        <taxon>Endopterygota</taxon>
        <taxon>Lepidoptera</taxon>
        <taxon>Glossata</taxon>
        <taxon>Ditrysia</taxon>
        <taxon>Noctuoidea</taxon>
        <taxon>Erebidae</taxon>
        <taxon>Arctiinae</taxon>
        <taxon>Arctia</taxon>
    </lineage>
</organism>
<dbReference type="AlphaFoldDB" id="A0A8S0ZU74"/>
<gene>
    <name evidence="2" type="ORF">APLA_LOCUS6023</name>
</gene>
<feature type="compositionally biased region" description="Basic and acidic residues" evidence="1">
    <location>
        <begin position="55"/>
        <end position="71"/>
    </location>
</feature>
<proteinExistence type="predicted"/>
<keyword evidence="3" id="KW-1185">Reference proteome</keyword>
<comment type="caution">
    <text evidence="2">The sequence shown here is derived from an EMBL/GenBank/DDBJ whole genome shotgun (WGS) entry which is preliminary data.</text>
</comment>
<protein>
    <submittedName>
        <fullName evidence="2">Uncharacterized protein</fullName>
    </submittedName>
</protein>
<name>A0A8S0ZU74_ARCPL</name>
<evidence type="ECO:0000313" key="2">
    <source>
        <dbReference type="EMBL" id="CAB3235281.1"/>
    </source>
</evidence>